<protein>
    <submittedName>
        <fullName evidence="1">Uncharacterized protein</fullName>
    </submittedName>
</protein>
<evidence type="ECO:0000313" key="1">
    <source>
        <dbReference type="EMBL" id="CAI7996146.1"/>
    </source>
</evidence>
<keyword evidence="2" id="KW-1185">Reference proteome</keyword>
<reference evidence="1" key="1">
    <citation type="submission" date="2023-03" db="EMBL/GenBank/DDBJ databases">
        <authorList>
            <person name="Steffen K."/>
            <person name="Cardenas P."/>
        </authorList>
    </citation>
    <scope>NUCLEOTIDE SEQUENCE</scope>
</reference>
<feature type="non-terminal residue" evidence="1">
    <location>
        <position position="179"/>
    </location>
</feature>
<name>A0AA35W3P6_GEOBA</name>
<dbReference type="EMBL" id="CASHTH010000267">
    <property type="protein sequence ID" value="CAI7996146.1"/>
    <property type="molecule type" value="Genomic_DNA"/>
</dbReference>
<proteinExistence type="predicted"/>
<organism evidence="1 2">
    <name type="scientific">Geodia barretti</name>
    <name type="common">Barrett's horny sponge</name>
    <dbReference type="NCBI Taxonomy" id="519541"/>
    <lineage>
        <taxon>Eukaryota</taxon>
        <taxon>Metazoa</taxon>
        <taxon>Porifera</taxon>
        <taxon>Demospongiae</taxon>
        <taxon>Heteroscleromorpha</taxon>
        <taxon>Tetractinellida</taxon>
        <taxon>Astrophorina</taxon>
        <taxon>Geodiidae</taxon>
        <taxon>Geodia</taxon>
    </lineage>
</organism>
<comment type="caution">
    <text evidence="1">The sequence shown here is derived from an EMBL/GenBank/DDBJ whole genome shotgun (WGS) entry which is preliminary data.</text>
</comment>
<dbReference type="AlphaFoldDB" id="A0AA35W3P6"/>
<evidence type="ECO:0000313" key="2">
    <source>
        <dbReference type="Proteomes" id="UP001174909"/>
    </source>
</evidence>
<accession>A0AA35W3P6</accession>
<dbReference type="Proteomes" id="UP001174909">
    <property type="component" value="Unassembled WGS sequence"/>
</dbReference>
<sequence length="179" mass="19411">VCYSVVAPGAEPHGPLSPSLLPLSPPSLFSLPLSSLPLREQVDPLTITSCGTTTVSLQMSSSASPTSCATRTYAALAPSPILPLPTTLIWWPLELATTSRRGRTRVEMVHRPANKVKSLAHLRPWHRLFESTMISTKSCTLPNATSPLTAAVYNPNLEFESPLSFFLLARIFFASSRPI</sequence>
<gene>
    <name evidence="1" type="ORF">GBAR_LOCUS1831</name>
</gene>